<dbReference type="PROSITE" id="PS50887">
    <property type="entry name" value="GGDEF"/>
    <property type="match status" value="1"/>
</dbReference>
<proteinExistence type="predicted"/>
<dbReference type="PROSITE" id="PS50883">
    <property type="entry name" value="EAL"/>
    <property type="match status" value="1"/>
</dbReference>
<protein>
    <submittedName>
        <fullName evidence="5">Bifunctional diguanylate cyclase/phosphodiesterase</fullName>
    </submittedName>
</protein>
<evidence type="ECO:0000313" key="5">
    <source>
        <dbReference type="EMBL" id="MFC6198043.1"/>
    </source>
</evidence>
<dbReference type="InterPro" id="IPR000160">
    <property type="entry name" value="GGDEF_dom"/>
</dbReference>
<feature type="transmembrane region" description="Helical" evidence="1">
    <location>
        <begin position="171"/>
        <end position="193"/>
    </location>
</feature>
<accession>A0ABW1S955</accession>
<dbReference type="PROSITE" id="PS50885">
    <property type="entry name" value="HAMP"/>
    <property type="match status" value="1"/>
</dbReference>
<keyword evidence="1" id="KW-0812">Transmembrane</keyword>
<dbReference type="InterPro" id="IPR029787">
    <property type="entry name" value="Nucleotide_cyclase"/>
</dbReference>
<comment type="caution">
    <text evidence="5">The sequence shown here is derived from an EMBL/GenBank/DDBJ whole genome shotgun (WGS) entry which is preliminary data.</text>
</comment>
<dbReference type="Proteomes" id="UP001596303">
    <property type="component" value="Unassembled WGS sequence"/>
</dbReference>
<sequence length="707" mass="78520">MAGRKTPKRKKSWSLRTSFMVFVCGLILLASVIFTAANVYYDQMNMRRDVEVMAQRNVAAYAKYLERMLQDREADDGRLIMPVVESVSNIAAFQALDADLQPVFDKAIETEGGEQVRRAVERAAETSETVQYMVSDGAVIARPIWNNGRRVGVIGLKIPMTASVFNWTKTIIWSLGTACLVCALAIPIAAYQIHRVTDPLRRLTDFASSMNANQLSSRIDVNAGNEFDTLGEAFNSMMSRMDVTLRQIQRLAFVDSVTDLPNREHFLRHLNRALRARADDCFAAVIILNVDRFRWVNETLGPEKGDEALSLIGMRIRKALNSADKTVRLMDAGSQPSVVARLGGDEFAVLVPNIDAKSDITRLMQLIISSMRQPLEIGGQAITLGLSGGIALAPIHGVKSEDLIKNADLALKEARRAGRGKARFYSTKLNKIAMDRLHLEADLRRAIEREEFIPYFQPKIDFCTGQISGAEALVRWQRADGDLISPGIFIPMAEQLGLISRIGECVLRQSCEQATSWMKAGHDCKVAVNVSPLQFEEADFAEKVLSALRDAGLPPGRLELEITETMAVADTERVSEIMRPLRAMGVRLAIDDFGAGHSNLVTLTKLPFDVFKIDQQFVSALHSDKQAPAVIEMILAMAETMGLETVAEGVETPAQSDFLRRRGCTLAQGYLYSKPLPPEEFTTFLQEWRPFGEVVDETFLQRLTGTK</sequence>
<dbReference type="SMART" id="SM00267">
    <property type="entry name" value="GGDEF"/>
    <property type="match status" value="1"/>
</dbReference>
<dbReference type="SMART" id="SM00304">
    <property type="entry name" value="HAMP"/>
    <property type="match status" value="1"/>
</dbReference>
<keyword evidence="1" id="KW-0472">Membrane</keyword>
<reference evidence="6" key="1">
    <citation type="journal article" date="2019" name="Int. J. Syst. Evol. Microbiol.">
        <title>The Global Catalogue of Microorganisms (GCM) 10K type strain sequencing project: providing services to taxonomists for standard genome sequencing and annotation.</title>
        <authorList>
            <consortium name="The Broad Institute Genomics Platform"/>
            <consortium name="The Broad Institute Genome Sequencing Center for Infectious Disease"/>
            <person name="Wu L."/>
            <person name="Ma J."/>
        </authorList>
    </citation>
    <scope>NUCLEOTIDE SEQUENCE [LARGE SCALE GENOMIC DNA]</scope>
    <source>
        <strain evidence="6">CGMCC-1.15741</strain>
    </source>
</reference>
<dbReference type="Gene3D" id="6.10.340.10">
    <property type="match status" value="1"/>
</dbReference>
<dbReference type="SUPFAM" id="SSF158472">
    <property type="entry name" value="HAMP domain-like"/>
    <property type="match status" value="1"/>
</dbReference>
<keyword evidence="6" id="KW-1185">Reference proteome</keyword>
<evidence type="ECO:0000313" key="6">
    <source>
        <dbReference type="Proteomes" id="UP001596303"/>
    </source>
</evidence>
<dbReference type="Pfam" id="PF00563">
    <property type="entry name" value="EAL"/>
    <property type="match status" value="1"/>
</dbReference>
<gene>
    <name evidence="5" type="ORF">ACFQDM_08135</name>
</gene>
<dbReference type="Pfam" id="PF00672">
    <property type="entry name" value="HAMP"/>
    <property type="match status" value="1"/>
</dbReference>
<dbReference type="Pfam" id="PF00990">
    <property type="entry name" value="GGDEF"/>
    <property type="match status" value="1"/>
</dbReference>
<dbReference type="SMART" id="SM00052">
    <property type="entry name" value="EAL"/>
    <property type="match status" value="1"/>
</dbReference>
<dbReference type="CDD" id="cd01948">
    <property type="entry name" value="EAL"/>
    <property type="match status" value="1"/>
</dbReference>
<dbReference type="EMBL" id="JBHSSW010000009">
    <property type="protein sequence ID" value="MFC6198043.1"/>
    <property type="molecule type" value="Genomic_DNA"/>
</dbReference>
<feature type="transmembrane region" description="Helical" evidence="1">
    <location>
        <begin position="20"/>
        <end position="41"/>
    </location>
</feature>
<dbReference type="InterPro" id="IPR001633">
    <property type="entry name" value="EAL_dom"/>
</dbReference>
<evidence type="ECO:0000259" key="4">
    <source>
        <dbReference type="PROSITE" id="PS50887"/>
    </source>
</evidence>
<feature type="domain" description="GGDEF" evidence="4">
    <location>
        <begin position="281"/>
        <end position="427"/>
    </location>
</feature>
<dbReference type="InterPro" id="IPR052155">
    <property type="entry name" value="Biofilm_reg_signaling"/>
</dbReference>
<feature type="domain" description="HAMP" evidence="3">
    <location>
        <begin position="194"/>
        <end position="246"/>
    </location>
</feature>
<dbReference type="NCBIfam" id="TIGR00254">
    <property type="entry name" value="GGDEF"/>
    <property type="match status" value="1"/>
</dbReference>
<dbReference type="InterPro" id="IPR035919">
    <property type="entry name" value="EAL_sf"/>
</dbReference>
<dbReference type="PANTHER" id="PTHR44757:SF2">
    <property type="entry name" value="BIOFILM ARCHITECTURE MAINTENANCE PROTEIN MBAA"/>
    <property type="match status" value="1"/>
</dbReference>
<dbReference type="SUPFAM" id="SSF141868">
    <property type="entry name" value="EAL domain-like"/>
    <property type="match status" value="1"/>
</dbReference>
<dbReference type="PANTHER" id="PTHR44757">
    <property type="entry name" value="DIGUANYLATE CYCLASE DGCP"/>
    <property type="match status" value="1"/>
</dbReference>
<evidence type="ECO:0000259" key="2">
    <source>
        <dbReference type="PROSITE" id="PS50883"/>
    </source>
</evidence>
<dbReference type="SUPFAM" id="SSF55073">
    <property type="entry name" value="Nucleotide cyclase"/>
    <property type="match status" value="1"/>
</dbReference>
<evidence type="ECO:0000259" key="3">
    <source>
        <dbReference type="PROSITE" id="PS50885"/>
    </source>
</evidence>
<organism evidence="5 6">
    <name type="scientific">Ponticaulis profundi</name>
    <dbReference type="NCBI Taxonomy" id="2665222"/>
    <lineage>
        <taxon>Bacteria</taxon>
        <taxon>Pseudomonadati</taxon>
        <taxon>Pseudomonadota</taxon>
        <taxon>Alphaproteobacteria</taxon>
        <taxon>Hyphomonadales</taxon>
        <taxon>Hyphomonadaceae</taxon>
        <taxon>Ponticaulis</taxon>
    </lineage>
</organism>
<feature type="domain" description="EAL" evidence="2">
    <location>
        <begin position="436"/>
        <end position="689"/>
    </location>
</feature>
<dbReference type="InterPro" id="IPR003660">
    <property type="entry name" value="HAMP_dom"/>
</dbReference>
<dbReference type="CDD" id="cd06225">
    <property type="entry name" value="HAMP"/>
    <property type="match status" value="1"/>
</dbReference>
<evidence type="ECO:0000256" key="1">
    <source>
        <dbReference type="SAM" id="Phobius"/>
    </source>
</evidence>
<name>A0ABW1S955_9PROT</name>
<dbReference type="RefSeq" id="WP_377377840.1">
    <property type="nucleotide sequence ID" value="NZ_JBHSSW010000009.1"/>
</dbReference>
<dbReference type="Gene3D" id="3.30.70.270">
    <property type="match status" value="1"/>
</dbReference>
<dbReference type="CDD" id="cd01949">
    <property type="entry name" value="GGDEF"/>
    <property type="match status" value="1"/>
</dbReference>
<keyword evidence="1" id="KW-1133">Transmembrane helix</keyword>
<dbReference type="Gene3D" id="3.20.20.450">
    <property type="entry name" value="EAL domain"/>
    <property type="match status" value="1"/>
</dbReference>
<dbReference type="InterPro" id="IPR043128">
    <property type="entry name" value="Rev_trsase/Diguanyl_cyclase"/>
</dbReference>